<gene>
    <name evidence="1" type="ORF">B5766_03970</name>
</gene>
<name>A0A2A6FTC3_9MICO</name>
<dbReference type="InterPro" id="IPR017642">
    <property type="entry name" value="DNA_S_mod_DndB"/>
</dbReference>
<evidence type="ECO:0000313" key="1">
    <source>
        <dbReference type="EMBL" id="PDQ35861.1"/>
    </source>
</evidence>
<reference evidence="2" key="1">
    <citation type="submission" date="2017-03" db="EMBL/GenBank/DDBJ databases">
        <authorList>
            <person name="Lund M.B."/>
        </authorList>
    </citation>
    <scope>NUCLEOTIDE SEQUENCE [LARGE SCALE GENOMIC DNA]</scope>
</reference>
<dbReference type="NCBIfam" id="TIGR03187">
    <property type="entry name" value="DGQHR"/>
    <property type="match status" value="1"/>
</dbReference>
<dbReference type="Pfam" id="PF14072">
    <property type="entry name" value="DndB"/>
    <property type="match status" value="1"/>
</dbReference>
<protein>
    <recommendedName>
        <fullName evidence="3">DGQHR domain-containing protein</fullName>
    </recommendedName>
</protein>
<organism evidence="1 2">
    <name type="scientific">Candidatus Lumbricidiphila eiseniae</name>
    <dbReference type="NCBI Taxonomy" id="1969409"/>
    <lineage>
        <taxon>Bacteria</taxon>
        <taxon>Bacillati</taxon>
        <taxon>Actinomycetota</taxon>
        <taxon>Actinomycetes</taxon>
        <taxon>Micrococcales</taxon>
        <taxon>Microbacteriaceae</taxon>
        <taxon>Candidatus Lumbricidiphila</taxon>
    </lineage>
</organism>
<evidence type="ECO:0008006" key="3">
    <source>
        <dbReference type="Google" id="ProtNLM"/>
    </source>
</evidence>
<dbReference type="AlphaFoldDB" id="A0A2A6FTC3"/>
<dbReference type="EMBL" id="NAEP01000027">
    <property type="protein sequence ID" value="PDQ35861.1"/>
    <property type="molecule type" value="Genomic_DNA"/>
</dbReference>
<proteinExistence type="predicted"/>
<comment type="caution">
    <text evidence="1">The sequence shown here is derived from an EMBL/GenBank/DDBJ whole genome shotgun (WGS) entry which is preliminary data.</text>
</comment>
<dbReference type="InterPro" id="IPR017601">
    <property type="entry name" value="DGQHR-contain_dom"/>
</dbReference>
<sequence length="504" mass="56535">MVPPDEFSSIPALRVQQWLPVWDRVNFDETQNQAHPEQHFYVFSLSAAKLRKLSGIYRRSTDEMTPRGEDLGIQRRHDPERSAEIRRYVEAGYPWSGLTDAQRKNPENERLRKPGWLPTAVVVNILNPGDERSGQKIEDAEAIKIKDDPTGKLATLVLPEISDDSFPPIEVIDGQHRLFAFEDDVSGVADFELPVVAFHGLDISWQAYLFWTINIKPKKINASLAFDLYPLLREQDWLDSGDKILVYRESRAQELTEILWANPESPWYKRINMLGGPRRENGPVTQAAFVRSLIASMVKPWVPTGRGHAGGIFGGTPDTKEGLTWSRVQQGSFLVTAWRILADAVEASEANWAQAIRAQKAELDIAGADPAFTGTYSLLATDQGVRGFQSVVNDLCYIRRDPLGLAKWRETGDFTDVSANNVKRVADSIPDNVREFLTRVAEELATFDWRSSSFPNLSEDKRLSKAALRGSGGYKELRTQLVSHLKNSSSEDVATAATGLEAWQ</sequence>
<dbReference type="Proteomes" id="UP000219994">
    <property type="component" value="Unassembled WGS sequence"/>
</dbReference>
<dbReference type="CDD" id="cd16413">
    <property type="entry name" value="DGQHR_domain"/>
    <property type="match status" value="1"/>
</dbReference>
<accession>A0A2A6FTC3</accession>
<evidence type="ECO:0000313" key="2">
    <source>
        <dbReference type="Proteomes" id="UP000219994"/>
    </source>
</evidence>